<dbReference type="EMBL" id="QGMJ01000313">
    <property type="protein sequence ID" value="TVY37982.1"/>
    <property type="molecule type" value="Genomic_DNA"/>
</dbReference>
<name>A0A8H8U8C8_9HELO</name>
<keyword evidence="2" id="KW-0472">Membrane</keyword>
<feature type="region of interest" description="Disordered" evidence="1">
    <location>
        <begin position="126"/>
        <end position="164"/>
    </location>
</feature>
<feature type="non-terminal residue" evidence="3">
    <location>
        <position position="1"/>
    </location>
</feature>
<comment type="caution">
    <text evidence="3">The sequence shown here is derived from an EMBL/GenBank/DDBJ whole genome shotgun (WGS) entry which is preliminary data.</text>
</comment>
<evidence type="ECO:0000256" key="2">
    <source>
        <dbReference type="SAM" id="Phobius"/>
    </source>
</evidence>
<protein>
    <submittedName>
        <fullName evidence="3">Uncharacterized protein</fullName>
    </submittedName>
</protein>
<evidence type="ECO:0000313" key="4">
    <source>
        <dbReference type="Proteomes" id="UP000462212"/>
    </source>
</evidence>
<organism evidence="3 4">
    <name type="scientific">Lachnellula subtilissima</name>
    <dbReference type="NCBI Taxonomy" id="602034"/>
    <lineage>
        <taxon>Eukaryota</taxon>
        <taxon>Fungi</taxon>
        <taxon>Dikarya</taxon>
        <taxon>Ascomycota</taxon>
        <taxon>Pezizomycotina</taxon>
        <taxon>Leotiomycetes</taxon>
        <taxon>Helotiales</taxon>
        <taxon>Lachnaceae</taxon>
        <taxon>Lachnellula</taxon>
    </lineage>
</organism>
<dbReference type="Proteomes" id="UP000462212">
    <property type="component" value="Unassembled WGS sequence"/>
</dbReference>
<accession>A0A8H8U8C8</accession>
<feature type="transmembrane region" description="Helical" evidence="2">
    <location>
        <begin position="190"/>
        <end position="207"/>
    </location>
</feature>
<proteinExistence type="predicted"/>
<keyword evidence="2" id="KW-0812">Transmembrane</keyword>
<gene>
    <name evidence="3" type="ORF">LSUB1_G003419</name>
</gene>
<reference evidence="3 4" key="1">
    <citation type="submission" date="2018-05" db="EMBL/GenBank/DDBJ databases">
        <title>Genome sequencing and assembly of the regulated plant pathogen Lachnellula willkommii and related sister species for the development of diagnostic species identification markers.</title>
        <authorList>
            <person name="Giroux E."/>
            <person name="Bilodeau G."/>
        </authorList>
    </citation>
    <scope>NUCLEOTIDE SEQUENCE [LARGE SCALE GENOMIC DNA]</scope>
    <source>
        <strain evidence="3 4">CBS 197.66</strain>
    </source>
</reference>
<keyword evidence="4" id="KW-1185">Reference proteome</keyword>
<keyword evidence="2" id="KW-1133">Transmembrane helix</keyword>
<evidence type="ECO:0000313" key="3">
    <source>
        <dbReference type="EMBL" id="TVY37982.1"/>
    </source>
</evidence>
<evidence type="ECO:0000256" key="1">
    <source>
        <dbReference type="SAM" id="MobiDB-lite"/>
    </source>
</evidence>
<dbReference type="AlphaFoldDB" id="A0A8H8U8C8"/>
<feature type="compositionally biased region" description="Low complexity" evidence="1">
    <location>
        <begin position="126"/>
        <end position="137"/>
    </location>
</feature>
<dbReference type="OrthoDB" id="10602966at2759"/>
<sequence length="208" mass="21426">WVPECPSALPCVPPEVVCCTDSTFDVPSGPCRGSTVVMTVGGGSISAPLSTITSPPSTATQVETFTYFTYGISWYYWYYYFTYIAGASASASTQIRTITTVSVQATNSMAADALFTSLRDTITLPTPTQTTTSFSGTVPSSNSPAPITYPAPSNSPTPSSNGTTAAVTTSAVQFTGTGVSLRAGPVASRAGLALGAAFLVPGLLMVWL</sequence>